<dbReference type="SMART" id="SM00460">
    <property type="entry name" value="TGc"/>
    <property type="match status" value="1"/>
</dbReference>
<comment type="subcellular location">
    <subcellularLocation>
        <location evidence="1">Cell envelope</location>
    </subcellularLocation>
</comment>
<dbReference type="GO" id="GO:0006508">
    <property type="term" value="P:proteolysis"/>
    <property type="evidence" value="ECO:0007669"/>
    <property type="project" value="UniProtKB-KW"/>
</dbReference>
<dbReference type="InterPro" id="IPR042229">
    <property type="entry name" value="Listeria/Bacterioides_rpt_sf"/>
</dbReference>
<evidence type="ECO:0000256" key="1">
    <source>
        <dbReference type="ARBA" id="ARBA00004196"/>
    </source>
</evidence>
<organism evidence="3 4">
    <name type="scientific">Anaerobutyricum hallii</name>
    <dbReference type="NCBI Taxonomy" id="39488"/>
    <lineage>
        <taxon>Bacteria</taxon>
        <taxon>Bacillati</taxon>
        <taxon>Bacillota</taxon>
        <taxon>Clostridia</taxon>
        <taxon>Lachnospirales</taxon>
        <taxon>Lachnospiraceae</taxon>
        <taxon>Anaerobutyricum</taxon>
    </lineage>
</organism>
<dbReference type="Proteomes" id="UP000095390">
    <property type="component" value="Unassembled WGS sequence"/>
</dbReference>
<proteinExistence type="predicted"/>
<accession>A0A173RQH7</accession>
<dbReference type="PANTHER" id="PTHR46333">
    <property type="entry name" value="CYTOKINESIS PROTEIN 3"/>
    <property type="match status" value="1"/>
</dbReference>
<dbReference type="InterPro" id="IPR002931">
    <property type="entry name" value="Transglutaminase-like"/>
</dbReference>
<reference evidence="3 4" key="1">
    <citation type="submission" date="2015-09" db="EMBL/GenBank/DDBJ databases">
        <authorList>
            <consortium name="Pathogen Informatics"/>
        </authorList>
    </citation>
    <scope>NUCLEOTIDE SEQUENCE [LARGE SCALE GENOMIC DNA]</scope>
    <source>
        <strain evidence="3 4">2789STDY5834966</strain>
    </source>
</reference>
<dbReference type="InterPro" id="IPR013378">
    <property type="entry name" value="InlB-like_B-rpt"/>
</dbReference>
<dbReference type="Gene3D" id="3.10.620.30">
    <property type="match status" value="1"/>
</dbReference>
<dbReference type="SUPFAM" id="SSF54001">
    <property type="entry name" value="Cysteine proteinases"/>
    <property type="match status" value="1"/>
</dbReference>
<dbReference type="GO" id="GO:0030313">
    <property type="term" value="C:cell envelope"/>
    <property type="evidence" value="ECO:0007669"/>
    <property type="project" value="UniProtKB-SubCell"/>
</dbReference>
<evidence type="ECO:0000313" key="4">
    <source>
        <dbReference type="Proteomes" id="UP000095390"/>
    </source>
</evidence>
<dbReference type="GO" id="GO:0008233">
    <property type="term" value="F:peptidase activity"/>
    <property type="evidence" value="ECO:0007669"/>
    <property type="project" value="UniProtKB-KW"/>
</dbReference>
<sequence>MKERRGLSRELKRAGSILFLLCFILAGSLFFTKDVDAATFSDTQKEYINVLSKFMIEGTVSGNLDVYRTVSQGKSGKKCMEAAAISNRAALMAEGIDFLDSNWSQYYAVETRDGATTFNSTKLISRSKFRRRYKKIIRGLDEALSTVDSSMSQADKAMAVYIYFAENTTYKESKDAHTGYDVLVSHVGVCDGLANAYALAMNTLGIPCAVISNYSKNHSWNIVKLNGIWYFVDLTNGVGVGKHEGMVVTYDSFLVGKNTFLKTHPGYKKQDLYGQGNSNNLKMRKIKLASSDYIKNSKEMKQALENKTCTFYHKGYWYWISQDNYLKKSNLRGNKAVVFYAPRSGNYIGWIRQYNNRIILSLNSGIYRMSFLNKYPVLLKKVDNRDRNAETKGALWSLIYIGRFIVNKNGWLSYYTTDFHGVRRGNVKIFLGRAQQSGQLTKSGRKIIQLQAGQIKQLATIHMHDRGLRTAGWTSANPSIVSIDNNGYMKAKRSGKTYISTRINGRKRAFRVKVSGYTITYKNVGINSSKNRERLSGKRAVTLRSPRKKGYTFVGWYDSSGKNVTVIPKGNTKNLILHAKWDKTSSKDSVKAK</sequence>
<dbReference type="Pfam" id="PF01841">
    <property type="entry name" value="Transglut_core"/>
    <property type="match status" value="1"/>
</dbReference>
<dbReference type="NCBIfam" id="TIGR02543">
    <property type="entry name" value="List_Bact_rpt"/>
    <property type="match status" value="1"/>
</dbReference>
<dbReference type="Pfam" id="PF09479">
    <property type="entry name" value="Flg_new"/>
    <property type="match status" value="1"/>
</dbReference>
<keyword evidence="3" id="KW-0645">Protease</keyword>
<dbReference type="InterPro" id="IPR008964">
    <property type="entry name" value="Invasin/intimin_cell_adhesion"/>
</dbReference>
<dbReference type="GO" id="GO:0005737">
    <property type="term" value="C:cytoplasm"/>
    <property type="evidence" value="ECO:0007669"/>
    <property type="project" value="TreeGrafter"/>
</dbReference>
<dbReference type="OrthoDB" id="9788327at2"/>
<dbReference type="EMBL" id="CYYC01000003">
    <property type="protein sequence ID" value="CUM80212.1"/>
    <property type="molecule type" value="Genomic_DNA"/>
</dbReference>
<dbReference type="RefSeq" id="WP_055182129.1">
    <property type="nucleotide sequence ID" value="NZ_CAUDVV010000014.1"/>
</dbReference>
<gene>
    <name evidence="3" type="ORF">ERS852578_00316</name>
</gene>
<evidence type="ECO:0000313" key="3">
    <source>
        <dbReference type="EMBL" id="CUM80212.1"/>
    </source>
</evidence>
<dbReference type="SUPFAM" id="SSF49373">
    <property type="entry name" value="Invasin/intimin cell-adhesion fragments"/>
    <property type="match status" value="1"/>
</dbReference>
<dbReference type="Gene3D" id="2.60.40.4270">
    <property type="entry name" value="Listeria-Bacteroides repeat domain"/>
    <property type="match status" value="1"/>
</dbReference>
<evidence type="ECO:0000259" key="2">
    <source>
        <dbReference type="SMART" id="SM00460"/>
    </source>
</evidence>
<protein>
    <submittedName>
        <fullName evidence="3">Uncharacterized protein involved in cytokinesis, contains TGc (Transglutaminase/protease-like) domain</fullName>
    </submittedName>
</protein>
<keyword evidence="3" id="KW-0378">Hydrolase</keyword>
<dbReference type="InterPro" id="IPR052557">
    <property type="entry name" value="CAP/Cytokinesis_protein"/>
</dbReference>
<dbReference type="AlphaFoldDB" id="A0A173RQH7"/>
<feature type="domain" description="Transglutaminase-like" evidence="2">
    <location>
        <begin position="182"/>
        <end position="236"/>
    </location>
</feature>
<dbReference type="Gene3D" id="2.60.40.1080">
    <property type="match status" value="1"/>
</dbReference>
<dbReference type="InterPro" id="IPR038765">
    <property type="entry name" value="Papain-like_cys_pep_sf"/>
</dbReference>
<dbReference type="PANTHER" id="PTHR46333:SF2">
    <property type="entry name" value="CYTOKINESIS PROTEIN 3"/>
    <property type="match status" value="1"/>
</dbReference>
<name>A0A173RQH7_9FIRM</name>